<dbReference type="Gramene" id="OE9A108134T1">
    <property type="protein sequence ID" value="OE9A108134C1"/>
    <property type="gene ID" value="OE9A108134"/>
</dbReference>
<name>A0A8S0T904_OLEEU</name>
<reference evidence="4 5" key="1">
    <citation type="submission" date="2019-12" db="EMBL/GenBank/DDBJ databases">
        <authorList>
            <person name="Alioto T."/>
            <person name="Alioto T."/>
            <person name="Gomez Garrido J."/>
        </authorList>
    </citation>
    <scope>NUCLEOTIDE SEQUENCE [LARGE SCALE GENOMIC DNA]</scope>
</reference>
<proteinExistence type="predicted"/>
<gene>
    <name evidence="4" type="ORF">OLEA9_A108134</name>
</gene>
<dbReference type="InterPro" id="IPR017998">
    <property type="entry name" value="Chaperone_TCP-1"/>
</dbReference>
<evidence type="ECO:0000313" key="4">
    <source>
        <dbReference type="EMBL" id="CAA3000723.1"/>
    </source>
</evidence>
<sequence length="226" mass="24771">MIFGSSVFGTEKERVEGIERERGGIDIIRVTQHLRALELRETRQLAAVLRVYISTNDLTVEEEEVAGGGAAEAALSVYLENLATTLGSREQLAIAKFAESLLIIPKVLAVNAAKDATELVAKLRAYPHTAQTKADKKHLSSRIAEVKAWLISQFDATGKDLPDFEYTPQSIAHLHKIITLSQAKTQAATMSQMTFAKKPQNIDKALAALAVEDKKRQYAAAKNKSK</sequence>
<comment type="caution">
    <text evidence="4">The sequence shown here is derived from an EMBL/GenBank/DDBJ whole genome shotgun (WGS) entry which is preliminary data.</text>
</comment>
<dbReference type="GO" id="GO:0005524">
    <property type="term" value="F:ATP binding"/>
    <property type="evidence" value="ECO:0007669"/>
    <property type="project" value="UniProtKB-KW"/>
</dbReference>
<keyword evidence="2" id="KW-0067">ATP-binding</keyword>
<evidence type="ECO:0000313" key="5">
    <source>
        <dbReference type="Proteomes" id="UP000594638"/>
    </source>
</evidence>
<dbReference type="GO" id="GO:0140662">
    <property type="term" value="F:ATP-dependent protein folding chaperone"/>
    <property type="evidence" value="ECO:0007669"/>
    <property type="project" value="InterPro"/>
</dbReference>
<evidence type="ECO:0000256" key="1">
    <source>
        <dbReference type="ARBA" id="ARBA00022741"/>
    </source>
</evidence>
<keyword evidence="1" id="KW-0547">Nucleotide-binding</keyword>
<dbReference type="Gene3D" id="1.10.560.10">
    <property type="entry name" value="GroEL-like equatorial domain"/>
    <property type="match status" value="1"/>
</dbReference>
<dbReference type="EMBL" id="CACTIH010005707">
    <property type="protein sequence ID" value="CAA3000723.1"/>
    <property type="molecule type" value="Genomic_DNA"/>
</dbReference>
<evidence type="ECO:0000256" key="2">
    <source>
        <dbReference type="ARBA" id="ARBA00022840"/>
    </source>
</evidence>
<evidence type="ECO:0000256" key="3">
    <source>
        <dbReference type="ARBA" id="ARBA00023186"/>
    </source>
</evidence>
<dbReference type="InterPro" id="IPR027413">
    <property type="entry name" value="GROEL-like_equatorial_sf"/>
</dbReference>
<organism evidence="4 5">
    <name type="scientific">Olea europaea subsp. europaea</name>
    <dbReference type="NCBI Taxonomy" id="158383"/>
    <lineage>
        <taxon>Eukaryota</taxon>
        <taxon>Viridiplantae</taxon>
        <taxon>Streptophyta</taxon>
        <taxon>Embryophyta</taxon>
        <taxon>Tracheophyta</taxon>
        <taxon>Spermatophyta</taxon>
        <taxon>Magnoliopsida</taxon>
        <taxon>eudicotyledons</taxon>
        <taxon>Gunneridae</taxon>
        <taxon>Pentapetalae</taxon>
        <taxon>asterids</taxon>
        <taxon>lamiids</taxon>
        <taxon>Lamiales</taxon>
        <taxon>Oleaceae</taxon>
        <taxon>Oleeae</taxon>
        <taxon>Olea</taxon>
    </lineage>
</organism>
<dbReference type="PANTHER" id="PTHR11353">
    <property type="entry name" value="CHAPERONIN"/>
    <property type="match status" value="1"/>
</dbReference>
<dbReference type="InterPro" id="IPR002423">
    <property type="entry name" value="Cpn60/GroEL/TCP-1"/>
</dbReference>
<accession>A0A8S0T904</accession>
<keyword evidence="5" id="KW-1185">Reference proteome</keyword>
<dbReference type="OrthoDB" id="1731710at2759"/>
<keyword evidence="3" id="KW-0143">Chaperone</keyword>
<dbReference type="AlphaFoldDB" id="A0A8S0T904"/>
<protein>
    <submittedName>
        <fullName evidence="4">T-complex 1 subunit alpha</fullName>
    </submittedName>
</protein>
<dbReference type="Pfam" id="PF00118">
    <property type="entry name" value="Cpn60_TCP1"/>
    <property type="match status" value="1"/>
</dbReference>
<dbReference type="SUPFAM" id="SSF48592">
    <property type="entry name" value="GroEL equatorial domain-like"/>
    <property type="match status" value="1"/>
</dbReference>
<dbReference type="Proteomes" id="UP000594638">
    <property type="component" value="Unassembled WGS sequence"/>
</dbReference>